<dbReference type="InterPro" id="IPR036390">
    <property type="entry name" value="WH_DNA-bd_sf"/>
</dbReference>
<evidence type="ECO:0000256" key="1">
    <source>
        <dbReference type="ARBA" id="ARBA00004496"/>
    </source>
</evidence>
<gene>
    <name evidence="7" type="ORF">FOL01_0173</name>
</gene>
<proteinExistence type="predicted"/>
<sequence length="156" mass="18048">MSNKDTLYDELCLSVYTTNRYFHHLYGEVLGDYDLSYLQYMSLLIVYKNKSAKLMDVGKALDLSSNTLTPVIDRLVSKKWLIKVPSEADRRVKYLKISESKRLVFEQILLNIAIIRDELIATSTKPVSTIISENKVLNETLQKMILARKWENQLNG</sequence>
<comment type="subcellular location">
    <subcellularLocation>
        <location evidence="1">Cytoplasm</location>
    </subcellularLocation>
</comment>
<keyword evidence="8" id="KW-1185">Reference proteome</keyword>
<evidence type="ECO:0000259" key="6">
    <source>
        <dbReference type="PROSITE" id="PS50995"/>
    </source>
</evidence>
<dbReference type="InterPro" id="IPR036388">
    <property type="entry name" value="WH-like_DNA-bd_sf"/>
</dbReference>
<keyword evidence="5" id="KW-0804">Transcription</keyword>
<dbReference type="OrthoDB" id="9806864at2"/>
<accession>A0A1L6R959</accession>
<dbReference type="InterPro" id="IPR055166">
    <property type="entry name" value="Transc_reg_Sar_Rot_HTH"/>
</dbReference>
<dbReference type="InterPro" id="IPR039422">
    <property type="entry name" value="MarR/SlyA-like"/>
</dbReference>
<name>A0A1L6R959_9LACO</name>
<organism evidence="7 8">
    <name type="scientific">Weissella jogaejeotgali</name>
    <dbReference type="NCBI Taxonomy" id="1631871"/>
    <lineage>
        <taxon>Bacteria</taxon>
        <taxon>Bacillati</taxon>
        <taxon>Bacillota</taxon>
        <taxon>Bacilli</taxon>
        <taxon>Lactobacillales</taxon>
        <taxon>Lactobacillaceae</taxon>
        <taxon>Weissella</taxon>
    </lineage>
</organism>
<keyword evidence="4" id="KW-0238">DNA-binding</keyword>
<keyword evidence="2" id="KW-0963">Cytoplasm</keyword>
<dbReference type="Gene3D" id="1.10.10.10">
    <property type="entry name" value="Winged helix-like DNA-binding domain superfamily/Winged helix DNA-binding domain"/>
    <property type="match status" value="1"/>
</dbReference>
<dbReference type="Pfam" id="PF22381">
    <property type="entry name" value="Staph_reg_Sar_Rot"/>
    <property type="match status" value="1"/>
</dbReference>
<dbReference type="STRING" id="1631871.FOL01_0173"/>
<dbReference type="KEGG" id="wjo:FOL01_0173"/>
<dbReference type="SMART" id="SM00347">
    <property type="entry name" value="HTH_MARR"/>
    <property type="match status" value="1"/>
</dbReference>
<keyword evidence="3" id="KW-0805">Transcription regulation</keyword>
<dbReference type="SUPFAM" id="SSF46785">
    <property type="entry name" value="Winged helix' DNA-binding domain"/>
    <property type="match status" value="1"/>
</dbReference>
<dbReference type="Proteomes" id="UP000185473">
    <property type="component" value="Chromosome"/>
</dbReference>
<dbReference type="PROSITE" id="PS50995">
    <property type="entry name" value="HTH_MARR_2"/>
    <property type="match status" value="1"/>
</dbReference>
<dbReference type="GO" id="GO:0006950">
    <property type="term" value="P:response to stress"/>
    <property type="evidence" value="ECO:0007669"/>
    <property type="project" value="TreeGrafter"/>
</dbReference>
<dbReference type="GO" id="GO:0005737">
    <property type="term" value="C:cytoplasm"/>
    <property type="evidence" value="ECO:0007669"/>
    <property type="project" value="UniProtKB-SubCell"/>
</dbReference>
<dbReference type="GO" id="GO:0003677">
    <property type="term" value="F:DNA binding"/>
    <property type="evidence" value="ECO:0007669"/>
    <property type="project" value="UniProtKB-KW"/>
</dbReference>
<evidence type="ECO:0000256" key="3">
    <source>
        <dbReference type="ARBA" id="ARBA00023015"/>
    </source>
</evidence>
<protein>
    <submittedName>
        <fullName evidence="7">Transcriptional regulator</fullName>
    </submittedName>
</protein>
<evidence type="ECO:0000256" key="2">
    <source>
        <dbReference type="ARBA" id="ARBA00022490"/>
    </source>
</evidence>
<dbReference type="RefSeq" id="WP_075268881.1">
    <property type="nucleotide sequence ID" value="NZ_CP014332.1"/>
</dbReference>
<dbReference type="PANTHER" id="PTHR33164">
    <property type="entry name" value="TRANSCRIPTIONAL REGULATOR, MARR FAMILY"/>
    <property type="match status" value="1"/>
</dbReference>
<dbReference type="EMBL" id="CP014332">
    <property type="protein sequence ID" value="APS41032.1"/>
    <property type="molecule type" value="Genomic_DNA"/>
</dbReference>
<evidence type="ECO:0000313" key="8">
    <source>
        <dbReference type="Proteomes" id="UP000185473"/>
    </source>
</evidence>
<evidence type="ECO:0000313" key="7">
    <source>
        <dbReference type="EMBL" id="APS41032.1"/>
    </source>
</evidence>
<evidence type="ECO:0000256" key="5">
    <source>
        <dbReference type="ARBA" id="ARBA00023163"/>
    </source>
</evidence>
<dbReference type="AlphaFoldDB" id="A0A1L6R959"/>
<dbReference type="GO" id="GO:0003700">
    <property type="term" value="F:DNA-binding transcription factor activity"/>
    <property type="evidence" value="ECO:0007669"/>
    <property type="project" value="InterPro"/>
</dbReference>
<feature type="domain" description="HTH marR-type" evidence="6">
    <location>
        <begin position="8"/>
        <end position="146"/>
    </location>
</feature>
<reference evidence="7 8" key="1">
    <citation type="submission" date="2016-02" db="EMBL/GenBank/DDBJ databases">
        <title>Complete Genome Sequence of Weissella jogaejeotgali FOL01.</title>
        <authorList>
            <person name="Lee J.-H."/>
            <person name="Ku H.-J."/>
        </authorList>
    </citation>
    <scope>NUCLEOTIDE SEQUENCE [LARGE SCALE GENOMIC DNA]</scope>
    <source>
        <strain evidence="7 8">FOL01</strain>
    </source>
</reference>
<dbReference type="InterPro" id="IPR000835">
    <property type="entry name" value="HTH_MarR-typ"/>
</dbReference>
<dbReference type="PANTHER" id="PTHR33164:SF5">
    <property type="entry name" value="ORGANIC HYDROPEROXIDE RESISTANCE TRANSCRIPTIONAL REGULATOR"/>
    <property type="match status" value="1"/>
</dbReference>
<evidence type="ECO:0000256" key="4">
    <source>
        <dbReference type="ARBA" id="ARBA00023125"/>
    </source>
</evidence>